<reference evidence="1 2" key="1">
    <citation type="journal article" date="2016" name="Nat. Commun.">
        <title>Thousands of microbial genomes shed light on interconnected biogeochemical processes in an aquifer system.</title>
        <authorList>
            <person name="Anantharaman K."/>
            <person name="Brown C.T."/>
            <person name="Hug L.A."/>
            <person name="Sharon I."/>
            <person name="Castelle C.J."/>
            <person name="Probst A.J."/>
            <person name="Thomas B.C."/>
            <person name="Singh A."/>
            <person name="Wilkins M.J."/>
            <person name="Karaoz U."/>
            <person name="Brodie E.L."/>
            <person name="Williams K.H."/>
            <person name="Hubbard S.S."/>
            <person name="Banfield J.F."/>
        </authorList>
    </citation>
    <scope>NUCLEOTIDE SEQUENCE [LARGE SCALE GENOMIC DNA]</scope>
</reference>
<protein>
    <submittedName>
        <fullName evidence="1">Uncharacterized protein</fullName>
    </submittedName>
</protein>
<sequence length="902" mass="101615">MAEKSRSSKQIAWEKLGRKFLISIKDKPVDEILDAIEKRGGVRPLWSTARRKFSDFKIKRPKIQLAEKLSPEEREKFRKVYPSAPIAEVRGSISKTFPEVTPSQVHTLAKQLGVAGTRTLKGAASVNGQNGKAVTSAKLTDKQQVLLGYLIKAPLGVDFSDLAVELGVRGKAEVQKCVESLRKPLDAHGYSLFIDEKKAAISRKGFDLREPKVFPIEMPIEQYYGNGANVCIFSGLYYGSEGFREGLGDLNQYIQKTHGAHFSILAGGLVDGREMLPYLRSALKGEKRDEKALWEQMYLMQIAKELSMCLPRLKKPDGEWVKLYILTSPILDKGIGAEIAKELAELRDDIVYWGDKNDQPLLVKHLEKAFNLLPVSLQRTGLRSKFASTKIQSQIRVILKVLGHAPNFAAFGGYGVSIHKPAVGEAKCPYIGLPNLHVPSERETKDDAESEVGTRVVKVRKDGNYTVTFSDFKELVRNERSLIKVPPSATDLQKSIIEVIKERPTFLGVLADRLGKPREEIKNAADALERFRAGLIYDEKRRLYDFSNSFLQSKIRYRWPEKFCEEAIVSGACVHALATYPDGTVLTDVKFMLEALPRIILENRASTLVIAGDGIQGSKVHNLHLRGEVFWGLDLNTQEHVYALLVGTGMILPFKVWFGDFMKDKKPELLTREALLSGMNLSLVDFAYCAGNHDLWQTGDAVKALAYFRDKLKEFLMSEISKTLKLFSLELDFLTLSAFVDSKIFKDLPDEKIRYVTPCGVKVKIIHPHTARNETLSIPPERLLAKYSDAQVVIAGNWHTAFDMQQSEENIGARHMVQCPTLLLRTFFEDNKMKRTDFGVNITKIRSFEGKVYEVETGFRGSPIESGYERENNGFMERLLHDHDLDVFSSQHGKKEEVKAPQ</sequence>
<dbReference type="SUPFAM" id="SSF56300">
    <property type="entry name" value="Metallo-dependent phosphatases"/>
    <property type="match status" value="1"/>
</dbReference>
<dbReference type="AlphaFoldDB" id="A0A1F5VIC0"/>
<organism evidence="1 2">
    <name type="scientific">Candidatus Giovannonibacteria bacterium RIFCSPHIGHO2_01_FULL_45_23</name>
    <dbReference type="NCBI Taxonomy" id="1798325"/>
    <lineage>
        <taxon>Bacteria</taxon>
        <taxon>Candidatus Giovannoniibacteriota</taxon>
    </lineage>
</organism>
<evidence type="ECO:0000313" key="1">
    <source>
        <dbReference type="EMBL" id="OGF63213.1"/>
    </source>
</evidence>
<dbReference type="Proteomes" id="UP000179251">
    <property type="component" value="Unassembled WGS sequence"/>
</dbReference>
<comment type="caution">
    <text evidence="1">The sequence shown here is derived from an EMBL/GenBank/DDBJ whole genome shotgun (WGS) entry which is preliminary data.</text>
</comment>
<accession>A0A1F5VIC0</accession>
<dbReference type="EMBL" id="MFHD01000005">
    <property type="protein sequence ID" value="OGF63213.1"/>
    <property type="molecule type" value="Genomic_DNA"/>
</dbReference>
<proteinExistence type="predicted"/>
<gene>
    <name evidence="1" type="ORF">A2834_03705</name>
</gene>
<evidence type="ECO:0000313" key="2">
    <source>
        <dbReference type="Proteomes" id="UP000179251"/>
    </source>
</evidence>
<dbReference type="STRING" id="1798325.A2834_03705"/>
<name>A0A1F5VIC0_9BACT</name>
<dbReference type="InterPro" id="IPR029052">
    <property type="entry name" value="Metallo-depent_PP-like"/>
</dbReference>